<dbReference type="PANTHER" id="PTHR43734">
    <property type="entry name" value="PHYTOENE DESATURASE"/>
    <property type="match status" value="1"/>
</dbReference>
<evidence type="ECO:0000256" key="5">
    <source>
        <dbReference type="ARBA" id="ARBA00022746"/>
    </source>
</evidence>
<evidence type="ECO:0000256" key="1">
    <source>
        <dbReference type="ARBA" id="ARBA00001974"/>
    </source>
</evidence>
<evidence type="ECO:0000256" key="8">
    <source>
        <dbReference type="ARBA" id="ARBA00031986"/>
    </source>
</evidence>
<sequence length="523" mass="57505">MTIAPNPQQFSVDADFRPHAVIIGAGFGGLAAAVRLGARGYRVTVVDRLNGPGGRGRGFQQDGFTFDAGPTIVTAPHTFEELWGLCGKRMSDHVPLAPVDPFYRIMFADGSTFEASQDTEAVRAQVAKLSPGDLAGWDRFMARSESNLREVYERIQHVPFRSIWDMSIAMGGLARLEAYHSVYGLAARFVKDERLRQVLSFHPLFIGGNPFAVSAFYSVIPQLEKTWGVHFAMGGTSKLADGLADLIREQGGVLRFRQDVREIMVEGGRATGIRLTSGETIDADIVVSNADSAFTYGRLLPAHVRRRRWSDRKLERARYSMSLFIWYFGTDRQWPEVQPHTILMGPRYKELIKDIFERKVLASDFSLYLYRPTAMDPSMAPKGCDSFYVLSPVPNLQGDTDWTAAAEPYRRAIEDSLATKLLPGLKGSVATSRVVTPLHFRDTLLSPHGAGFGLEPVMSQSAYFRPQSCSEDIDGLYLVGAGTHPGAGLPAVLASATILDKVVPDAGQLARNGHQFLRGGGVF</sequence>
<keyword evidence="12" id="KW-1185">Reference proteome</keyword>
<dbReference type="Proteomes" id="UP000266934">
    <property type="component" value="Chromosome"/>
</dbReference>
<proteinExistence type="inferred from homology"/>
<dbReference type="InterPro" id="IPR002937">
    <property type="entry name" value="Amino_oxidase"/>
</dbReference>
<evidence type="ECO:0000256" key="7">
    <source>
        <dbReference type="ARBA" id="ARBA00023002"/>
    </source>
</evidence>
<dbReference type="PANTHER" id="PTHR43734:SF3">
    <property type="entry name" value="B-CAROTENE KETOLASE"/>
    <property type="match status" value="1"/>
</dbReference>
<evidence type="ECO:0000256" key="2">
    <source>
        <dbReference type="ARBA" id="ARBA00004829"/>
    </source>
</evidence>
<reference evidence="11 12" key="1">
    <citation type="submission" date="2018-08" db="EMBL/GenBank/DDBJ databases">
        <title>Complete genome sequencing of Blastochloris tepida GI.</title>
        <authorList>
            <person name="Tsukatani Y."/>
            <person name="Mori H."/>
        </authorList>
    </citation>
    <scope>NUCLEOTIDE SEQUENCE [LARGE SCALE GENOMIC DNA]</scope>
    <source>
        <strain evidence="11 12">GI</strain>
    </source>
</reference>
<evidence type="ECO:0000313" key="11">
    <source>
        <dbReference type="EMBL" id="BBF92897.1"/>
    </source>
</evidence>
<evidence type="ECO:0000256" key="6">
    <source>
        <dbReference type="ARBA" id="ARBA00022827"/>
    </source>
</evidence>
<keyword evidence="4" id="KW-0285">Flavoprotein</keyword>
<keyword evidence="6" id="KW-0274">FAD</keyword>
<dbReference type="Gene3D" id="3.50.50.60">
    <property type="entry name" value="FAD/NAD(P)-binding domain"/>
    <property type="match status" value="2"/>
</dbReference>
<keyword evidence="5 9" id="KW-0125">Carotenoid biosynthesis</keyword>
<accession>A0A348G014</accession>
<evidence type="ECO:0000256" key="3">
    <source>
        <dbReference type="ARBA" id="ARBA00006046"/>
    </source>
</evidence>
<dbReference type="InterPro" id="IPR008150">
    <property type="entry name" value="Phytoene_DH_bac_CS"/>
</dbReference>
<dbReference type="GO" id="GO:0016117">
    <property type="term" value="P:carotenoid biosynthetic process"/>
    <property type="evidence" value="ECO:0007669"/>
    <property type="project" value="UniProtKB-KW"/>
</dbReference>
<comment type="cofactor">
    <cofactor evidence="1">
        <name>FAD</name>
        <dbReference type="ChEBI" id="CHEBI:57692"/>
    </cofactor>
</comment>
<evidence type="ECO:0000256" key="9">
    <source>
        <dbReference type="RuleBase" id="RU362075"/>
    </source>
</evidence>
<name>A0A348G014_9HYPH</name>
<dbReference type="InterPro" id="IPR036188">
    <property type="entry name" value="FAD/NAD-bd_sf"/>
</dbReference>
<evidence type="ECO:0000256" key="4">
    <source>
        <dbReference type="ARBA" id="ARBA00022630"/>
    </source>
</evidence>
<dbReference type="Pfam" id="PF01593">
    <property type="entry name" value="Amino_oxidase"/>
    <property type="match status" value="1"/>
</dbReference>
<dbReference type="FunFam" id="3.50.50.60:FF:000378">
    <property type="entry name" value="Phytoene desaturase"/>
    <property type="match status" value="1"/>
</dbReference>
<dbReference type="SUPFAM" id="SSF51905">
    <property type="entry name" value="FAD/NAD(P)-binding domain"/>
    <property type="match status" value="1"/>
</dbReference>
<dbReference type="EMBL" id="AP018907">
    <property type="protein sequence ID" value="BBF92897.1"/>
    <property type="molecule type" value="Genomic_DNA"/>
</dbReference>
<comment type="similarity">
    <text evidence="3 9">Belongs to the carotenoid/retinoid oxidoreductase family.</text>
</comment>
<evidence type="ECO:0000313" key="12">
    <source>
        <dbReference type="Proteomes" id="UP000266934"/>
    </source>
</evidence>
<organism evidence="11 12">
    <name type="scientific">Blastochloris tepida</name>
    <dbReference type="NCBI Taxonomy" id="2233851"/>
    <lineage>
        <taxon>Bacteria</taxon>
        <taxon>Pseudomonadati</taxon>
        <taxon>Pseudomonadota</taxon>
        <taxon>Alphaproteobacteria</taxon>
        <taxon>Hyphomicrobiales</taxon>
        <taxon>Blastochloridaceae</taxon>
        <taxon>Blastochloris</taxon>
    </lineage>
</organism>
<dbReference type="KEGG" id="blag:BLTE_15820"/>
<dbReference type="AlphaFoldDB" id="A0A348G014"/>
<comment type="pathway">
    <text evidence="2 9">Carotenoid biosynthesis.</text>
</comment>
<dbReference type="NCBIfam" id="TIGR02734">
    <property type="entry name" value="crtI_fam"/>
    <property type="match status" value="1"/>
</dbReference>
<dbReference type="InterPro" id="IPR014105">
    <property type="entry name" value="Carotenoid/retinoid_OxRdtase"/>
</dbReference>
<dbReference type="GO" id="GO:0016627">
    <property type="term" value="F:oxidoreductase activity, acting on the CH-CH group of donors"/>
    <property type="evidence" value="ECO:0007669"/>
    <property type="project" value="UniProtKB-ARBA"/>
</dbReference>
<feature type="domain" description="Amine oxidase" evidence="10">
    <location>
        <begin position="28"/>
        <end position="496"/>
    </location>
</feature>
<keyword evidence="7 9" id="KW-0560">Oxidoreductase</keyword>
<dbReference type="PROSITE" id="PS00982">
    <property type="entry name" value="PHYTOENE_DH"/>
    <property type="match status" value="1"/>
</dbReference>
<evidence type="ECO:0000259" key="10">
    <source>
        <dbReference type="Pfam" id="PF01593"/>
    </source>
</evidence>
<protein>
    <recommendedName>
        <fullName evidence="8">Phytoene dehydrogenase</fullName>
    </recommendedName>
</protein>
<gene>
    <name evidence="11" type="ORF">BLTE_15820</name>
</gene>